<protein>
    <submittedName>
        <fullName evidence="2">Uncharacterized protein</fullName>
    </submittedName>
</protein>
<dbReference type="Proteomes" id="UP000244005">
    <property type="component" value="Unassembled WGS sequence"/>
</dbReference>
<dbReference type="AlphaFoldDB" id="A0A2R6WFG2"/>
<evidence type="ECO:0000256" key="1">
    <source>
        <dbReference type="SAM" id="MobiDB-lite"/>
    </source>
</evidence>
<evidence type="ECO:0000313" key="2">
    <source>
        <dbReference type="EMBL" id="PTQ32592.1"/>
    </source>
</evidence>
<gene>
    <name evidence="2" type="ORF">MARPO_0097s0066</name>
</gene>
<organism evidence="2 3">
    <name type="scientific">Marchantia polymorpha</name>
    <name type="common">Common liverwort</name>
    <name type="synonym">Marchantia aquatica</name>
    <dbReference type="NCBI Taxonomy" id="3197"/>
    <lineage>
        <taxon>Eukaryota</taxon>
        <taxon>Viridiplantae</taxon>
        <taxon>Streptophyta</taxon>
        <taxon>Embryophyta</taxon>
        <taxon>Marchantiophyta</taxon>
        <taxon>Marchantiopsida</taxon>
        <taxon>Marchantiidae</taxon>
        <taxon>Marchantiales</taxon>
        <taxon>Marchantiaceae</taxon>
        <taxon>Marchantia</taxon>
    </lineage>
</organism>
<name>A0A2R6WFG2_MARPO</name>
<feature type="region of interest" description="Disordered" evidence="1">
    <location>
        <begin position="1"/>
        <end position="26"/>
    </location>
</feature>
<reference evidence="3" key="1">
    <citation type="journal article" date="2017" name="Cell">
        <title>Insights into land plant evolution garnered from the Marchantia polymorpha genome.</title>
        <authorList>
            <person name="Bowman J.L."/>
            <person name="Kohchi T."/>
            <person name="Yamato K.T."/>
            <person name="Jenkins J."/>
            <person name="Shu S."/>
            <person name="Ishizaki K."/>
            <person name="Yamaoka S."/>
            <person name="Nishihama R."/>
            <person name="Nakamura Y."/>
            <person name="Berger F."/>
            <person name="Adam C."/>
            <person name="Aki S.S."/>
            <person name="Althoff F."/>
            <person name="Araki T."/>
            <person name="Arteaga-Vazquez M.A."/>
            <person name="Balasubrmanian S."/>
            <person name="Barry K."/>
            <person name="Bauer D."/>
            <person name="Boehm C.R."/>
            <person name="Briginshaw L."/>
            <person name="Caballero-Perez J."/>
            <person name="Catarino B."/>
            <person name="Chen F."/>
            <person name="Chiyoda S."/>
            <person name="Chovatia M."/>
            <person name="Davies K.M."/>
            <person name="Delmans M."/>
            <person name="Demura T."/>
            <person name="Dierschke T."/>
            <person name="Dolan L."/>
            <person name="Dorantes-Acosta A.E."/>
            <person name="Eklund D.M."/>
            <person name="Florent S.N."/>
            <person name="Flores-Sandoval E."/>
            <person name="Fujiyama A."/>
            <person name="Fukuzawa H."/>
            <person name="Galik B."/>
            <person name="Grimanelli D."/>
            <person name="Grimwood J."/>
            <person name="Grossniklaus U."/>
            <person name="Hamada T."/>
            <person name="Haseloff J."/>
            <person name="Hetherington A.J."/>
            <person name="Higo A."/>
            <person name="Hirakawa Y."/>
            <person name="Hundley H.N."/>
            <person name="Ikeda Y."/>
            <person name="Inoue K."/>
            <person name="Inoue S.I."/>
            <person name="Ishida S."/>
            <person name="Jia Q."/>
            <person name="Kakita M."/>
            <person name="Kanazawa T."/>
            <person name="Kawai Y."/>
            <person name="Kawashima T."/>
            <person name="Kennedy M."/>
            <person name="Kinose K."/>
            <person name="Kinoshita T."/>
            <person name="Kohara Y."/>
            <person name="Koide E."/>
            <person name="Komatsu K."/>
            <person name="Kopischke S."/>
            <person name="Kubo M."/>
            <person name="Kyozuka J."/>
            <person name="Lagercrantz U."/>
            <person name="Lin S.S."/>
            <person name="Lindquist E."/>
            <person name="Lipzen A.M."/>
            <person name="Lu C.W."/>
            <person name="De Luna E."/>
            <person name="Martienssen R.A."/>
            <person name="Minamino N."/>
            <person name="Mizutani M."/>
            <person name="Mizutani M."/>
            <person name="Mochizuki N."/>
            <person name="Monte I."/>
            <person name="Mosher R."/>
            <person name="Nagasaki H."/>
            <person name="Nakagami H."/>
            <person name="Naramoto S."/>
            <person name="Nishitani K."/>
            <person name="Ohtani M."/>
            <person name="Okamoto T."/>
            <person name="Okumura M."/>
            <person name="Phillips J."/>
            <person name="Pollak B."/>
            <person name="Reinders A."/>
            <person name="Rovekamp M."/>
            <person name="Sano R."/>
            <person name="Sawa S."/>
            <person name="Schmid M.W."/>
            <person name="Shirakawa M."/>
            <person name="Solano R."/>
            <person name="Spunde A."/>
            <person name="Suetsugu N."/>
            <person name="Sugano S."/>
            <person name="Sugiyama A."/>
            <person name="Sun R."/>
            <person name="Suzuki Y."/>
            <person name="Takenaka M."/>
            <person name="Takezawa D."/>
            <person name="Tomogane H."/>
            <person name="Tsuzuki M."/>
            <person name="Ueda T."/>
            <person name="Umeda M."/>
            <person name="Ward J.M."/>
            <person name="Watanabe Y."/>
            <person name="Yazaki K."/>
            <person name="Yokoyama R."/>
            <person name="Yoshitake Y."/>
            <person name="Yotsui I."/>
            <person name="Zachgo S."/>
            <person name="Schmutz J."/>
        </authorList>
    </citation>
    <scope>NUCLEOTIDE SEQUENCE [LARGE SCALE GENOMIC DNA]</scope>
    <source>
        <strain evidence="3">Tak-1</strain>
    </source>
</reference>
<proteinExistence type="predicted"/>
<sequence length="120" mass="12934">MIAEFQKRRDGRSAANPPASQPAGVCDSNITHTACDQFVRANGPGGITVSPQEPASTLANAVATGYFGKAISGSISHRSQHSGPNKSLICFFPLARKYVSLWTKMRQDSFLVSFQKRFAS</sequence>
<keyword evidence="3" id="KW-1185">Reference proteome</keyword>
<evidence type="ECO:0000313" key="3">
    <source>
        <dbReference type="Proteomes" id="UP000244005"/>
    </source>
</evidence>
<dbReference type="EMBL" id="KZ772769">
    <property type="protein sequence ID" value="PTQ32592.1"/>
    <property type="molecule type" value="Genomic_DNA"/>
</dbReference>
<feature type="compositionally biased region" description="Basic and acidic residues" evidence="1">
    <location>
        <begin position="1"/>
        <end position="12"/>
    </location>
</feature>
<dbReference type="Gramene" id="Mp6g05760.1">
    <property type="protein sequence ID" value="Mp6g05760.1.cds"/>
    <property type="gene ID" value="Mp6g05760"/>
</dbReference>
<accession>A0A2R6WFG2</accession>